<dbReference type="Proteomes" id="UP000838412">
    <property type="component" value="Chromosome 2"/>
</dbReference>
<evidence type="ECO:0000256" key="1">
    <source>
        <dbReference type="ARBA" id="ARBA00022658"/>
    </source>
</evidence>
<reference evidence="6" key="1">
    <citation type="submission" date="2022-01" db="EMBL/GenBank/DDBJ databases">
        <authorList>
            <person name="Braso-Vives M."/>
        </authorList>
    </citation>
    <scope>NUCLEOTIDE SEQUENCE</scope>
</reference>
<evidence type="ECO:0000313" key="7">
    <source>
        <dbReference type="Proteomes" id="UP000838412"/>
    </source>
</evidence>
<evidence type="ECO:0000259" key="4">
    <source>
        <dbReference type="PROSITE" id="PS50211"/>
    </source>
</evidence>
<evidence type="ECO:0000256" key="2">
    <source>
        <dbReference type="PROSITE-ProRule" id="PRU00708"/>
    </source>
</evidence>
<evidence type="ECO:0000259" key="5">
    <source>
        <dbReference type="PROSITE" id="PS51498"/>
    </source>
</evidence>
<dbReference type="InterPro" id="IPR037516">
    <property type="entry name" value="Tripartite_DENN"/>
</dbReference>
<feature type="compositionally biased region" description="Low complexity" evidence="3">
    <location>
        <begin position="1964"/>
        <end position="1975"/>
    </location>
</feature>
<dbReference type="InterPro" id="IPR051696">
    <property type="entry name" value="DENN_Domain_GEFs"/>
</dbReference>
<dbReference type="Pfam" id="PF03455">
    <property type="entry name" value="dDENN"/>
    <property type="match status" value="1"/>
</dbReference>
<feature type="compositionally biased region" description="Basic and acidic residues" evidence="3">
    <location>
        <begin position="1246"/>
        <end position="1272"/>
    </location>
</feature>
<dbReference type="GO" id="GO:0031410">
    <property type="term" value="C:cytoplasmic vesicle"/>
    <property type="evidence" value="ECO:0007669"/>
    <property type="project" value="TreeGrafter"/>
</dbReference>
<feature type="region of interest" description="Disordered" evidence="3">
    <location>
        <begin position="1185"/>
        <end position="1356"/>
    </location>
</feature>
<sequence>MEERNQRVVEYFVVAGLTETSKPLEEEIDNSHRTIAPQDPIVELAVIHRGQGEVPPQGFTCIEHTPFGFPADLNHGSLRTSPIHLCYRRGRDKPPLTDIGVLYEGKERVMSGCEIIHSTPYGRPANVNNKAPLGGHRTYITTRRASENAAHNSLAVTDICVILTNKGETPPHAFCQIDKNLNKGMVGSDVFLCYKKSMAKMNYISYKAGLIGRYPMEDYESFPLPEQVPIFCLPMGATIECWPNDAKHPLPVFSTFVLTNVDADKVYGAAVSFYESYPAEKLTEEQRKRLNYQTELDRQTKTIHTNKCISLMSHWPFFDAFRKFLTYLYRLSVSGPHAVPLERHISHFMHDVPFPSPQRPRILVQMGAVDSLLLMQPHHSPLPLSGASLTALLTNLGPDNAMNLLLFALLENKILLHSLRPAVLTSVAEALQLILFPLHWPCPYIPLCPLDLADVINAPVPFIVGVDSRYFDLYEPPQDVICVDLDTNSIRQPRDNKLINHKILPKKPAKLLRNSLVHLCNQLIEVHRQTTPDEVAVDLAPLDDGLKKQKKKLSIELAIQEAFLRFMACLLKGYRHFLLPITEKPTERTTDASSLFDLQGFLRSRNTNQKFFTQIMKTQMFIGFIEECSFVSEKDTSLAFFDECMDKVDPERSDRPDEQLIDLEESFKSEHTVFVTPPEPRDLPDDRKYSYTVFPDLDHSLFLRPPHLANQFKQVSTAKPSSPMAVTRRTKAELRHSQKVAKKNSGSPMLWAKLLLSHCFSLWFICLPAYVKASHSKARALRTAYDMLVKMQHACRRDHLDEVCYRVVMQLCGQYSQPVLAVKVLMEMKRNGITPNAITYGHYNKAILESRWPTGNRDGFLLWTKLRNAILAIAQFRRGIKRSVLQTSDSSDADAVSRTSVESFPDGTAAHTGAEFVNDVVKLDTHDRISMGGQSDQGYSSMTKDEVRRGDSSVTSPLTDQDLNSTTSSQSSDLNAPQDKSRGKLDNSSENEDEDDTNGVDSDATVQEQPKFEPVDYDGPEPFRPRVSSIVRNSGSMSSISTLRGSTRKDIEGHGRPKAKVKRLISLPDGVVPIGSAAGLLITSQTSVEEPVFHERSYSLSAAIRPARSTRKRHKSAGDPSKMKRAAGGSGGSGSGVERPRYPSGDSNVTLTEVLSRQGSHDSEMDGELKIDLFKGDAKLLSGLSRDDSQARQRMKGAGRPASVGWFSDGSRSRSSSDASVMKHRKAAGAATRLKRSSGDSAMSRKQSEEEEKKKKELEEKKKKELVRKDSWENQWDPFLNEDLDKEETDETKDDAKDDDSEAKCNSIGRPRIRRPSLTEASFHPLLPLDDDMDSKQEKMTKSVPSKPRGKTDRSLSLALESDMPKLFQNFDSTGTSPTSANTSPPREVPRHFHKSPSCHAKLGSAGSPPLAVPLSESPDESGLVVAVAASLPSRTTSHNRQGSGSSFSFLKSAAASMFSSGRGASPTSSPRMPRSMSEATGMKDRASPALTPVHSRQGSGSSSKLDVFKAAASAVASKLMGSSLTTRSDNMLRAPELDNLVTFDGDDSEGERTPKRSSRNLDYLSRSETHLVGTPPDMSGSLPMPGMLNRRDSLDSHGSSRYASTQSIFHNYAMEVRMSSCMRCYSCNTLLYDEEIMAGWTADDSNLNTECQHCKSLLVPFLNVVVTDLRGGSRQFLTPSQSIESFHSIQSAPPVHPMATLSQTSLTRTGSDLSADSLVQVGEGEVDGTAMSHSYSPARPHIRLKHSLSVEHPHTNSAPQPIHIPVDRRRCTSECVPARRESLGLSLKTGPLLSVEEEQDKSLPSSFKDQQEHKDSTAQESKPDASQHAKLVVRGGVAANPRVAEIRKECLGAFMYRPQPLLPEAVSYLGMTAGGDADAEAKARPIWLGRTKIAPLEHKLNRPKSKSVEALLDDCSPKTTIARSASLEGIRTAVENSDNGGETTELSSRLCRSVGSGLDETGSESPQSSSSAPQRVVTGLDETTGQVDSMDTEFLAVAAQRPQPDPITVPYLSPLVLRKEVENVLESEGDSSLTRPDFVDQHPIIYWNLVWYFRRLDVPSNLIGLVLSAEITTKAAEIPKQWLSADSKHVCVKVLWDNINLHEEPGQPLYLMWNAHAQKSSLAHALITEEKLSSKRFMQSIVTSIQSNDLLTPMKYMLQEYHKHKATQGRHRSIYREILYLSLVSLGRDNIDHDAFDREYKLAFSRLSEDLQAMTQEDDKPPSARTLWCRRIFSSLYL</sequence>
<dbReference type="EMBL" id="OV696687">
    <property type="protein sequence ID" value="CAH1254827.1"/>
    <property type="molecule type" value="Genomic_DNA"/>
</dbReference>
<feature type="region of interest" description="Disordered" evidence="3">
    <location>
        <begin position="1459"/>
        <end position="1505"/>
    </location>
</feature>
<accession>A0A8J9ZJL5</accession>
<dbReference type="Gene3D" id="1.25.40.10">
    <property type="entry name" value="Tetratricopeptide repeat domain"/>
    <property type="match status" value="1"/>
</dbReference>
<feature type="compositionally biased region" description="Basic and acidic residues" evidence="3">
    <location>
        <begin position="1810"/>
        <end position="1828"/>
    </location>
</feature>
<dbReference type="InterPro" id="IPR023341">
    <property type="entry name" value="MABP"/>
</dbReference>
<feature type="compositionally biased region" description="Acidic residues" evidence="3">
    <location>
        <begin position="989"/>
        <end position="998"/>
    </location>
</feature>
<keyword evidence="1" id="KW-0344">Guanine-nucleotide releasing factor</keyword>
<feature type="compositionally biased region" description="Low complexity" evidence="3">
    <location>
        <begin position="1208"/>
        <end position="1220"/>
    </location>
</feature>
<feature type="region of interest" description="Disordered" evidence="3">
    <location>
        <begin position="1104"/>
        <end position="1148"/>
    </location>
</feature>
<feature type="compositionally biased region" description="Acidic residues" evidence="3">
    <location>
        <begin position="1280"/>
        <end position="1301"/>
    </location>
</feature>
<dbReference type="Pfam" id="PF02141">
    <property type="entry name" value="DENN"/>
    <property type="match status" value="1"/>
</dbReference>
<feature type="region of interest" description="Disordered" evidence="3">
    <location>
        <begin position="887"/>
        <end position="909"/>
    </location>
</feature>
<proteinExistence type="predicted"/>
<name>A0A8J9ZJL5_BRALA</name>
<gene>
    <name evidence="6" type="primary">DENND4A</name>
    <name evidence="6" type="ORF">BLAG_LOCUS14083</name>
</gene>
<dbReference type="OrthoDB" id="75250at2759"/>
<dbReference type="InterPro" id="IPR043153">
    <property type="entry name" value="DENN_C"/>
</dbReference>
<feature type="region of interest" description="Disordered" evidence="3">
    <location>
        <begin position="929"/>
        <end position="1057"/>
    </location>
</feature>
<dbReference type="InterPro" id="IPR005112">
    <property type="entry name" value="dDENN_dom"/>
</dbReference>
<feature type="domain" description="MABP" evidence="5">
    <location>
        <begin position="38"/>
        <end position="198"/>
    </location>
</feature>
<dbReference type="PROSITE" id="PS51375">
    <property type="entry name" value="PPR"/>
    <property type="match status" value="1"/>
</dbReference>
<feature type="compositionally biased region" description="Polar residues" evidence="3">
    <location>
        <begin position="1030"/>
        <end position="1045"/>
    </location>
</feature>
<dbReference type="GO" id="GO:0005085">
    <property type="term" value="F:guanyl-nucleotide exchange factor activity"/>
    <property type="evidence" value="ECO:0007669"/>
    <property type="project" value="UniProtKB-KW"/>
</dbReference>
<feature type="domain" description="UDENN" evidence="4">
    <location>
        <begin position="190"/>
        <end position="637"/>
    </location>
</feature>
<dbReference type="PANTHER" id="PTHR12296">
    <property type="entry name" value="DENN DOMAIN-CONTAINING PROTEIN 4"/>
    <property type="match status" value="1"/>
</dbReference>
<feature type="repeat" description="PPR" evidence="2">
    <location>
        <begin position="801"/>
        <end position="835"/>
    </location>
</feature>
<protein>
    <submittedName>
        <fullName evidence="6">DENND4A protein</fullName>
    </submittedName>
</protein>
<evidence type="ECO:0000256" key="3">
    <source>
        <dbReference type="SAM" id="MobiDB-lite"/>
    </source>
</evidence>
<dbReference type="Gene3D" id="2.100.10.50">
    <property type="match status" value="1"/>
</dbReference>
<dbReference type="InterPro" id="IPR002885">
    <property type="entry name" value="PPR_rpt"/>
</dbReference>
<dbReference type="PANTHER" id="PTHR12296:SF30">
    <property type="entry name" value="DENN DOMAIN-CONTAINING PROTEIN CRAG"/>
    <property type="match status" value="1"/>
</dbReference>
<organism evidence="6 7">
    <name type="scientific">Branchiostoma lanceolatum</name>
    <name type="common">Common lancelet</name>
    <name type="synonym">Amphioxus lanceolatum</name>
    <dbReference type="NCBI Taxonomy" id="7740"/>
    <lineage>
        <taxon>Eukaryota</taxon>
        <taxon>Metazoa</taxon>
        <taxon>Chordata</taxon>
        <taxon>Cephalochordata</taxon>
        <taxon>Leptocardii</taxon>
        <taxon>Amphioxiformes</taxon>
        <taxon>Branchiostomatidae</taxon>
        <taxon>Branchiostoma</taxon>
    </lineage>
</organism>
<dbReference type="PROSITE" id="PS51498">
    <property type="entry name" value="MABP"/>
    <property type="match status" value="1"/>
</dbReference>
<keyword evidence="7" id="KW-1185">Reference proteome</keyword>
<dbReference type="InterPro" id="IPR001194">
    <property type="entry name" value="cDENN_dom"/>
</dbReference>
<dbReference type="Gene3D" id="3.40.50.11500">
    <property type="match status" value="1"/>
</dbReference>
<feature type="region of interest" description="Disordered" evidence="3">
    <location>
        <begin position="1791"/>
        <end position="1828"/>
    </location>
</feature>
<dbReference type="SMART" id="SM00799">
    <property type="entry name" value="DENN"/>
    <property type="match status" value="1"/>
</dbReference>
<feature type="compositionally biased region" description="Polar residues" evidence="3">
    <location>
        <begin position="932"/>
        <end position="942"/>
    </location>
</feature>
<evidence type="ECO:0000313" key="6">
    <source>
        <dbReference type="EMBL" id="CAH1254827.1"/>
    </source>
</evidence>
<feature type="region of interest" description="Disordered" evidence="3">
    <location>
        <begin position="1542"/>
        <end position="1600"/>
    </location>
</feature>
<feature type="compositionally biased region" description="Polar residues" evidence="3">
    <location>
        <begin position="952"/>
        <end position="975"/>
    </location>
</feature>
<dbReference type="PROSITE" id="PS50211">
    <property type="entry name" value="DENN"/>
    <property type="match status" value="1"/>
</dbReference>
<dbReference type="InterPro" id="IPR005113">
    <property type="entry name" value="uDENN_dom"/>
</dbReference>
<feature type="compositionally biased region" description="Polar residues" evidence="3">
    <location>
        <begin position="1370"/>
        <end position="1385"/>
    </location>
</feature>
<dbReference type="Pfam" id="PF03456">
    <property type="entry name" value="uDENN"/>
    <property type="match status" value="1"/>
</dbReference>
<feature type="compositionally biased region" description="Polar residues" evidence="3">
    <location>
        <begin position="1495"/>
        <end position="1505"/>
    </location>
</feature>
<dbReference type="SMART" id="SM00801">
    <property type="entry name" value="dDENN"/>
    <property type="match status" value="1"/>
</dbReference>
<dbReference type="GO" id="GO:0032483">
    <property type="term" value="P:regulation of Rab protein signal transduction"/>
    <property type="evidence" value="ECO:0007669"/>
    <property type="project" value="TreeGrafter"/>
</dbReference>
<dbReference type="InterPro" id="IPR011990">
    <property type="entry name" value="TPR-like_helical_dom_sf"/>
</dbReference>
<feature type="region of interest" description="Disordered" evidence="3">
    <location>
        <begin position="1955"/>
        <end position="1977"/>
    </location>
</feature>
<dbReference type="SMART" id="SM00800">
    <property type="entry name" value="uDENN"/>
    <property type="match status" value="1"/>
</dbReference>
<feature type="compositionally biased region" description="Low complexity" evidence="3">
    <location>
        <begin position="1459"/>
        <end position="1478"/>
    </location>
</feature>
<feature type="region of interest" description="Disordered" evidence="3">
    <location>
        <begin position="1370"/>
        <end position="1405"/>
    </location>
</feature>